<feature type="coiled-coil region" evidence="7">
    <location>
        <begin position="60"/>
        <end position="143"/>
    </location>
</feature>
<dbReference type="GO" id="GO:0005886">
    <property type="term" value="C:plasma membrane"/>
    <property type="evidence" value="ECO:0007669"/>
    <property type="project" value="UniProtKB-UniRule"/>
</dbReference>
<evidence type="ECO:0000256" key="5">
    <source>
        <dbReference type="HAMAP-Rule" id="MF_00335"/>
    </source>
</evidence>
<dbReference type="Pfam" id="PF12072">
    <property type="entry name" value="RNase_Y_N"/>
    <property type="match status" value="1"/>
</dbReference>
<dbReference type="Gene3D" id="1.10.3210.10">
    <property type="entry name" value="Hypothetical protein af1432"/>
    <property type="match status" value="1"/>
</dbReference>
<dbReference type="InterPro" id="IPR004087">
    <property type="entry name" value="KH_dom"/>
</dbReference>
<reference evidence="9 10" key="1">
    <citation type="journal article" date="2016" name="Nat. Commun.">
        <title>Thousands of microbial genomes shed light on interconnected biogeochemical processes in an aquifer system.</title>
        <authorList>
            <person name="Anantharaman K."/>
            <person name="Brown C.T."/>
            <person name="Hug L.A."/>
            <person name="Sharon I."/>
            <person name="Castelle C.J."/>
            <person name="Probst A.J."/>
            <person name="Thomas B.C."/>
            <person name="Singh A."/>
            <person name="Wilkins M.J."/>
            <person name="Karaoz U."/>
            <person name="Brodie E.L."/>
            <person name="Williams K.H."/>
            <person name="Hubbard S.S."/>
            <person name="Banfield J.F."/>
        </authorList>
    </citation>
    <scope>NUCLEOTIDE SEQUENCE [LARGE SCALE GENOMIC DNA]</scope>
</reference>
<dbReference type="InterPro" id="IPR004088">
    <property type="entry name" value="KH_dom_type_1"/>
</dbReference>
<evidence type="ECO:0000256" key="6">
    <source>
        <dbReference type="NCBIfam" id="TIGR03319"/>
    </source>
</evidence>
<dbReference type="Proteomes" id="UP000177480">
    <property type="component" value="Unassembled WGS sequence"/>
</dbReference>
<comment type="similarity">
    <text evidence="5">Belongs to the RNase Y family.</text>
</comment>
<dbReference type="NCBIfam" id="TIGR00277">
    <property type="entry name" value="HDIG"/>
    <property type="match status" value="1"/>
</dbReference>
<evidence type="ECO:0000256" key="2">
    <source>
        <dbReference type="ARBA" id="ARBA00022759"/>
    </source>
</evidence>
<accession>A0A1G2G3E0</accession>
<feature type="domain" description="HD" evidence="8">
    <location>
        <begin position="326"/>
        <end position="419"/>
    </location>
</feature>
<dbReference type="PANTHER" id="PTHR12826:SF15">
    <property type="entry name" value="RIBONUCLEASE Y"/>
    <property type="match status" value="1"/>
</dbReference>
<sequence length="510" mass="57250">MMNIAYVALIGLGALLLGGGAGYFIRQLLIQQRKNSADLKVQQLLLNAKTESQELLLNAKDKAVKVIEEATAEAKRQEEQIRKLEERIARREEMIDKKYTDLDKEANELKEKAEKVREAKERISALEDQKRKELERVAGLSEEVAREELLKSLDKKYEEDILARIQKLERTGNEAFERKAKDILAAIVHRLGSSAASEFTTTTVTIPNEEIKGKIIGREGRNIRTLERAAGVEIIVDDTPGAVIISGFDPVRRHVAKMALENLLTDGRIQPARIEEVVEKAKLEIDKIIKDAGEGAAYEVGVFDVDARLLHLLGRLKFRTSYGQNVLQHSIEMAHMAGMLASELGGDVNIAKKGALLHDIGKAVDHEVQGTHVEIGRRILQKFNADTRIIQAMQSHHEEYPYETLESIIVQVADAISAGRPGARRDSVENYLKRLADLENIANSFTGVEKSYAIQAGREIRVFVTPENISDLEAKKMARDIANRIEQELKYPGEIKVNIIREMRAIEYAR</sequence>
<name>A0A1G2G3E0_9BACT</name>
<dbReference type="GO" id="GO:0006402">
    <property type="term" value="P:mRNA catabolic process"/>
    <property type="evidence" value="ECO:0007669"/>
    <property type="project" value="UniProtKB-UniRule"/>
</dbReference>
<dbReference type="InterPro" id="IPR017705">
    <property type="entry name" value="Ribonuclease_Y"/>
</dbReference>
<dbReference type="CDD" id="cd22431">
    <property type="entry name" value="KH-I_RNaseY"/>
    <property type="match status" value="1"/>
</dbReference>
<dbReference type="HAMAP" id="MF_00335">
    <property type="entry name" value="RNase_Y"/>
    <property type="match status" value="1"/>
</dbReference>
<evidence type="ECO:0000259" key="8">
    <source>
        <dbReference type="PROSITE" id="PS51831"/>
    </source>
</evidence>
<dbReference type="STRING" id="1802114.A2719_05250"/>
<dbReference type="InterPro" id="IPR006675">
    <property type="entry name" value="HDIG_dom"/>
</dbReference>
<evidence type="ECO:0000313" key="10">
    <source>
        <dbReference type="Proteomes" id="UP000177480"/>
    </source>
</evidence>
<dbReference type="SMART" id="SM00322">
    <property type="entry name" value="KH"/>
    <property type="match status" value="1"/>
</dbReference>
<dbReference type="Pfam" id="PF00013">
    <property type="entry name" value="KH_1"/>
    <property type="match status" value="1"/>
</dbReference>
<dbReference type="AlphaFoldDB" id="A0A1G2G3E0"/>
<dbReference type="PANTHER" id="PTHR12826">
    <property type="entry name" value="RIBONUCLEASE Y"/>
    <property type="match status" value="1"/>
</dbReference>
<keyword evidence="7" id="KW-0175">Coiled coil</keyword>
<keyword evidence="4 5" id="KW-0694">RNA-binding</keyword>
<keyword evidence="2 5" id="KW-0255">Endonuclease</keyword>
<dbReference type="EMBL" id="MHNK01000002">
    <property type="protein sequence ID" value="OGZ44522.1"/>
    <property type="molecule type" value="Genomic_DNA"/>
</dbReference>
<dbReference type="SUPFAM" id="SSF54791">
    <property type="entry name" value="Eukaryotic type KH-domain (KH-domain type I)"/>
    <property type="match status" value="1"/>
</dbReference>
<protein>
    <recommendedName>
        <fullName evidence="5 6">Ribonuclease Y</fullName>
        <shortName evidence="5">RNase Y</shortName>
        <ecNumber evidence="5 6">3.1.-.-</ecNumber>
    </recommendedName>
</protein>
<dbReference type="SUPFAM" id="SSF109604">
    <property type="entry name" value="HD-domain/PDEase-like"/>
    <property type="match status" value="1"/>
</dbReference>
<dbReference type="PROSITE" id="PS50084">
    <property type="entry name" value="KH_TYPE_1"/>
    <property type="match status" value="1"/>
</dbReference>
<evidence type="ECO:0000256" key="7">
    <source>
        <dbReference type="SAM" id="Coils"/>
    </source>
</evidence>
<keyword evidence="1 5" id="KW-0540">Nuclease</keyword>
<comment type="function">
    <text evidence="5">Endoribonuclease that initiates mRNA decay.</text>
</comment>
<dbReference type="InterPro" id="IPR003607">
    <property type="entry name" value="HD/PDEase_dom"/>
</dbReference>
<dbReference type="NCBIfam" id="TIGR03319">
    <property type="entry name" value="RNase_Y"/>
    <property type="match status" value="1"/>
</dbReference>
<dbReference type="InterPro" id="IPR036612">
    <property type="entry name" value="KH_dom_type_1_sf"/>
</dbReference>
<evidence type="ECO:0000256" key="1">
    <source>
        <dbReference type="ARBA" id="ARBA00022722"/>
    </source>
</evidence>
<proteinExistence type="inferred from homology"/>
<dbReference type="PROSITE" id="PS51831">
    <property type="entry name" value="HD"/>
    <property type="match status" value="1"/>
</dbReference>
<dbReference type="GO" id="GO:0004521">
    <property type="term" value="F:RNA endonuclease activity"/>
    <property type="evidence" value="ECO:0007669"/>
    <property type="project" value="UniProtKB-UniRule"/>
</dbReference>
<comment type="caution">
    <text evidence="9">The sequence shown here is derived from an EMBL/GenBank/DDBJ whole genome shotgun (WGS) entry which is preliminary data.</text>
</comment>
<dbReference type="Gene3D" id="3.30.1370.10">
    <property type="entry name" value="K Homology domain, type 1"/>
    <property type="match status" value="1"/>
</dbReference>
<gene>
    <name evidence="5" type="primary">rny</name>
    <name evidence="9" type="ORF">A2719_05250</name>
</gene>
<evidence type="ECO:0000256" key="3">
    <source>
        <dbReference type="ARBA" id="ARBA00022801"/>
    </source>
</evidence>
<dbReference type="InterPro" id="IPR022711">
    <property type="entry name" value="RNase_Y_N"/>
</dbReference>
<dbReference type="CDD" id="cd00077">
    <property type="entry name" value="HDc"/>
    <property type="match status" value="1"/>
</dbReference>
<dbReference type="GO" id="GO:0003723">
    <property type="term" value="F:RNA binding"/>
    <property type="evidence" value="ECO:0007669"/>
    <property type="project" value="UniProtKB-UniRule"/>
</dbReference>
<dbReference type="InterPro" id="IPR006674">
    <property type="entry name" value="HD_domain"/>
</dbReference>
<dbReference type="EC" id="3.1.-.-" evidence="5 6"/>
<dbReference type="Pfam" id="PF01966">
    <property type="entry name" value="HD"/>
    <property type="match status" value="1"/>
</dbReference>
<dbReference type="GO" id="GO:0016787">
    <property type="term" value="F:hydrolase activity"/>
    <property type="evidence" value="ECO:0007669"/>
    <property type="project" value="UniProtKB-KW"/>
</dbReference>
<keyword evidence="3 5" id="KW-0378">Hydrolase</keyword>
<evidence type="ECO:0000256" key="4">
    <source>
        <dbReference type="ARBA" id="ARBA00022884"/>
    </source>
</evidence>
<organism evidence="9 10">
    <name type="scientific">Candidatus Ryanbacteria bacterium RIFCSPHIGHO2_01_FULL_45_22</name>
    <dbReference type="NCBI Taxonomy" id="1802114"/>
    <lineage>
        <taxon>Bacteria</taxon>
        <taxon>Candidatus Ryaniibacteriota</taxon>
    </lineage>
</organism>
<dbReference type="SMART" id="SM00471">
    <property type="entry name" value="HDc"/>
    <property type="match status" value="1"/>
</dbReference>
<evidence type="ECO:0000313" key="9">
    <source>
        <dbReference type="EMBL" id="OGZ44522.1"/>
    </source>
</evidence>